<dbReference type="OrthoDB" id="9780518at2"/>
<dbReference type="PANTHER" id="PTHR30137">
    <property type="entry name" value="LUCIFERASE-LIKE MONOOXYGENASE"/>
    <property type="match status" value="1"/>
</dbReference>
<dbReference type="RefSeq" id="WP_091506072.1">
    <property type="nucleotide sequence ID" value="NZ_FOLE01000001.1"/>
</dbReference>
<dbReference type="EMBL" id="FOLE01000001">
    <property type="protein sequence ID" value="SFB75188.1"/>
    <property type="molecule type" value="Genomic_DNA"/>
</dbReference>
<evidence type="ECO:0000256" key="2">
    <source>
        <dbReference type="ARBA" id="ARBA00074555"/>
    </source>
</evidence>
<dbReference type="Gene3D" id="3.20.20.30">
    <property type="entry name" value="Luciferase-like domain"/>
    <property type="match status" value="1"/>
</dbReference>
<dbReference type="CDD" id="cd00347">
    <property type="entry name" value="Flavin_utilizing_monoxygenases"/>
    <property type="match status" value="1"/>
</dbReference>
<dbReference type="NCBIfam" id="TIGR03558">
    <property type="entry name" value="oxido_grp_1"/>
    <property type="match status" value="1"/>
</dbReference>
<keyword evidence="5" id="KW-1185">Reference proteome</keyword>
<dbReference type="AlphaFoldDB" id="A0A1I1DQ79"/>
<proteinExistence type="predicted"/>
<gene>
    <name evidence="4" type="ORF">SAMN05421780_101273</name>
</gene>
<dbReference type="SUPFAM" id="SSF51679">
    <property type="entry name" value="Bacterial luciferase-like"/>
    <property type="match status" value="1"/>
</dbReference>
<dbReference type="Proteomes" id="UP000199514">
    <property type="component" value="Unassembled WGS sequence"/>
</dbReference>
<name>A0A1I1DQ79_9BACT</name>
<dbReference type="PANTHER" id="PTHR30137:SF6">
    <property type="entry name" value="LUCIFERASE-LIKE MONOOXYGENASE"/>
    <property type="match status" value="1"/>
</dbReference>
<reference evidence="4 5" key="1">
    <citation type="submission" date="2016-10" db="EMBL/GenBank/DDBJ databases">
        <authorList>
            <person name="de Groot N.N."/>
        </authorList>
    </citation>
    <scope>NUCLEOTIDE SEQUENCE [LARGE SCALE GENOMIC DNA]</scope>
    <source>
        <strain evidence="4 5">DSM 6793</strain>
    </source>
</reference>
<dbReference type="Pfam" id="PF00296">
    <property type="entry name" value="Bac_luciferase"/>
    <property type="match status" value="1"/>
</dbReference>
<sequence>MQSKNIKISQLDLAIVADNTSISATLNNSKMLAQWCEKLGYERFWMAEHHNMVNVASSATSVLLTYIASHTEKIRVGSGGVMLPNHSPLIIAEQFGTLESLFPNRIDLGLGRAPGSDSHTSIAIRSDFFAQTKRFPENIVQLQKYLSDDNQYSNVRAFPGEGTNVPLWILGSSTDSAYLAASLGLPYAFAGHFAPRLMLEAFQIYKQNYRPNDTNPRPYTMACVNVIGADSNEEAELLSCTLYANFLNIIRNTRQPMKAPSKAILESMNDMEKAQINQMLGCTFVGNKETLQNQLADFVETSGIDELMITSHIYDFEKRLHSTQLAYEAVAALNAEKSKAVV</sequence>
<accession>A0A1I1DQ79</accession>
<comment type="similarity">
    <text evidence="1">To bacterial alkanal monooxygenase alpha and beta chains.</text>
</comment>
<feature type="domain" description="Luciferase-like" evidence="3">
    <location>
        <begin position="23"/>
        <end position="304"/>
    </location>
</feature>
<dbReference type="InterPro" id="IPR011251">
    <property type="entry name" value="Luciferase-like_dom"/>
</dbReference>
<dbReference type="STRING" id="927664.SAMN05421780_101273"/>
<dbReference type="InterPro" id="IPR050766">
    <property type="entry name" value="Bact_Lucif_Oxidored"/>
</dbReference>
<dbReference type="FunFam" id="3.20.20.30:FF:000002">
    <property type="entry name" value="LLM class flavin-dependent oxidoreductase"/>
    <property type="match status" value="1"/>
</dbReference>
<organism evidence="4 5">
    <name type="scientific">Flexibacter flexilis DSM 6793</name>
    <dbReference type="NCBI Taxonomy" id="927664"/>
    <lineage>
        <taxon>Bacteria</taxon>
        <taxon>Pseudomonadati</taxon>
        <taxon>Bacteroidota</taxon>
        <taxon>Cytophagia</taxon>
        <taxon>Cytophagales</taxon>
        <taxon>Flexibacteraceae</taxon>
        <taxon>Flexibacter</taxon>
    </lineage>
</organism>
<dbReference type="GO" id="GO:0005829">
    <property type="term" value="C:cytosol"/>
    <property type="evidence" value="ECO:0007669"/>
    <property type="project" value="TreeGrafter"/>
</dbReference>
<evidence type="ECO:0000256" key="1">
    <source>
        <dbReference type="ARBA" id="ARBA00007789"/>
    </source>
</evidence>
<dbReference type="InterPro" id="IPR019949">
    <property type="entry name" value="CmoO-like"/>
</dbReference>
<protein>
    <recommendedName>
        <fullName evidence="2">Luciferase-like monooxygenase</fullName>
    </recommendedName>
</protein>
<dbReference type="InterPro" id="IPR036661">
    <property type="entry name" value="Luciferase-like_sf"/>
</dbReference>
<evidence type="ECO:0000313" key="4">
    <source>
        <dbReference type="EMBL" id="SFB75188.1"/>
    </source>
</evidence>
<evidence type="ECO:0000313" key="5">
    <source>
        <dbReference type="Proteomes" id="UP000199514"/>
    </source>
</evidence>
<evidence type="ECO:0000259" key="3">
    <source>
        <dbReference type="Pfam" id="PF00296"/>
    </source>
</evidence>
<dbReference type="GO" id="GO:0016705">
    <property type="term" value="F:oxidoreductase activity, acting on paired donors, with incorporation or reduction of molecular oxygen"/>
    <property type="evidence" value="ECO:0007669"/>
    <property type="project" value="InterPro"/>
</dbReference>